<organism evidence="2 3">
    <name type="scientific">Legionella pneumophila</name>
    <dbReference type="NCBI Taxonomy" id="446"/>
    <lineage>
        <taxon>Bacteria</taxon>
        <taxon>Pseudomonadati</taxon>
        <taxon>Pseudomonadota</taxon>
        <taxon>Gammaproteobacteria</taxon>
        <taxon>Legionellales</taxon>
        <taxon>Legionellaceae</taxon>
        <taxon>Legionella</taxon>
    </lineage>
</organism>
<gene>
    <name evidence="2" type="ORF">JBJ86_11825</name>
</gene>
<name>A0AAN5PI44_LEGPN</name>
<proteinExistence type="predicted"/>
<reference evidence="2" key="1">
    <citation type="journal article" date="2018" name="Genome Biol.">
        <title>SKESA: strategic k-mer extension for scrupulous assemblies.</title>
        <authorList>
            <person name="Souvorov A."/>
            <person name="Agarwala R."/>
            <person name="Lipman D.J."/>
        </authorList>
    </citation>
    <scope>NUCLEOTIDE SEQUENCE</scope>
    <source>
        <strain evidence="2">AZ00058701</strain>
    </source>
</reference>
<comment type="caution">
    <text evidence="2">The sequence shown here is derived from an EMBL/GenBank/DDBJ whole genome shotgun (WGS) entry which is preliminary data.</text>
</comment>
<evidence type="ECO:0000256" key="1">
    <source>
        <dbReference type="SAM" id="Coils"/>
    </source>
</evidence>
<dbReference type="Proteomes" id="UP000866496">
    <property type="component" value="Unassembled WGS sequence"/>
</dbReference>
<dbReference type="EMBL" id="DACWHX010000014">
    <property type="protein sequence ID" value="HAU1880926.1"/>
    <property type="molecule type" value="Genomic_DNA"/>
</dbReference>
<evidence type="ECO:0000313" key="2">
    <source>
        <dbReference type="EMBL" id="HAU1880926.1"/>
    </source>
</evidence>
<keyword evidence="1" id="KW-0175">Coiled coil</keyword>
<dbReference type="AlphaFoldDB" id="A0AAN5PI44"/>
<feature type="coiled-coil region" evidence="1">
    <location>
        <begin position="83"/>
        <end position="117"/>
    </location>
</feature>
<evidence type="ECO:0000313" key="3">
    <source>
        <dbReference type="Proteomes" id="UP000866496"/>
    </source>
</evidence>
<protein>
    <submittedName>
        <fullName evidence="2">Uncharacterized protein</fullName>
    </submittedName>
</protein>
<reference evidence="2" key="2">
    <citation type="submission" date="2019-10" db="EMBL/GenBank/DDBJ databases">
        <authorList>
            <consortium name="NCBI Pathogen Detection Project"/>
        </authorList>
    </citation>
    <scope>NUCLEOTIDE SEQUENCE</scope>
    <source>
        <strain evidence="2">AZ00058701</strain>
    </source>
</reference>
<sequence length="187" mass="22089">MSQIKTHVLKLIVDLFAKCICFAIMQYIDDLNGEFMFGRLWLRLPVNKPTLDLSKMVLGRMPAETTFESVKREFEQELRRVGLKRFQENIHAEQLILEQLLKQREEMTKKIDEKCLRPALQRSENGYDVTGLYWSRMQGELSKIQSKKERVELDETIDWLYARRRFLKEQNNLSLNKEPAHSASPAL</sequence>
<accession>A0AAN5PI44</accession>